<reference evidence="2 3" key="1">
    <citation type="submission" date="2017-09" db="EMBL/GenBank/DDBJ databases">
        <title>Depth-based differentiation of microbial function through sediment-hosted aquifers and enrichment of novel symbionts in the deep terrestrial subsurface.</title>
        <authorList>
            <person name="Probst A.J."/>
            <person name="Ladd B."/>
            <person name="Jarett J.K."/>
            <person name="Geller-Mcgrath D.E."/>
            <person name="Sieber C.M."/>
            <person name="Emerson J.B."/>
            <person name="Anantharaman K."/>
            <person name="Thomas B.C."/>
            <person name="Malmstrom R."/>
            <person name="Stieglmeier M."/>
            <person name="Klingl A."/>
            <person name="Woyke T."/>
            <person name="Ryan C.M."/>
            <person name="Banfield J.F."/>
        </authorList>
    </citation>
    <scope>NUCLEOTIDE SEQUENCE [LARGE SCALE GENOMIC DNA]</scope>
    <source>
        <strain evidence="2">CG10_big_fil_rev_8_21_14_0_10_37_15</strain>
    </source>
</reference>
<organism evidence="2 3">
    <name type="scientific">Candidatus Yanofskybacteria bacterium CG10_big_fil_rev_8_21_14_0_10_37_15</name>
    <dbReference type="NCBI Taxonomy" id="1975097"/>
    <lineage>
        <taxon>Bacteria</taxon>
        <taxon>Candidatus Yanofskyibacteriota</taxon>
    </lineage>
</organism>
<evidence type="ECO:0000313" key="2">
    <source>
        <dbReference type="EMBL" id="PIR41726.1"/>
    </source>
</evidence>
<feature type="non-terminal residue" evidence="2">
    <location>
        <position position="458"/>
    </location>
</feature>
<feature type="domain" description="Peptidase S55" evidence="1">
    <location>
        <begin position="1"/>
        <end position="156"/>
    </location>
</feature>
<dbReference type="EMBL" id="PCXP01000024">
    <property type="protein sequence ID" value="PIR41726.1"/>
    <property type="molecule type" value="Genomic_DNA"/>
</dbReference>
<sequence length="458" mass="50311">MILSFLFLFTPSFLFADVPKIFKVSEIKANTKAIGFSVFKGVVPEPFDVILLEPIRMMDSYLILIRISGGPMDTPLEKIGGVAGMSGSPIYLGDCHDFKDCENKAPLEGNNVFLVGALSYALGSFMEGGPNAAMTPAEYMLSSRFDGYVAMSQLSNFTKSVSEISDLKKLTLFAGLQGPVPQRQLPRCAEFYNDREIGAGSMITIHLAKGSANIGVSGTVTWRDGDKIYGFGHPFMGSGLVNYPFSQISVADVIQSPVKPEKIPGCELPSFGALLVDGAHEVAGVIGRGVAMTPFEIHLFAGNQRFDMREELVVNSPLASAILRLIPMEWANRMVGNLNGVSIIFQSRIIVQDHPEIYWKNIIPANASPIPFGELFNNIDNVLNTIRGKGRFGFEYIHIDVQLAHVKVWKKRESFLSKDKALPGETVNINVVLESASESQFKHITIPVKIPENFEERE</sequence>
<comment type="caution">
    <text evidence="2">The sequence shown here is derived from an EMBL/GenBank/DDBJ whole genome shotgun (WGS) entry which is preliminary data.</text>
</comment>
<proteinExistence type="predicted"/>
<evidence type="ECO:0000259" key="1">
    <source>
        <dbReference type="PROSITE" id="PS51494"/>
    </source>
</evidence>
<dbReference type="Proteomes" id="UP000230208">
    <property type="component" value="Unassembled WGS sequence"/>
</dbReference>
<accession>A0A2H0R5W2</accession>
<protein>
    <recommendedName>
        <fullName evidence="1">Peptidase S55 domain-containing protein</fullName>
    </recommendedName>
</protein>
<evidence type="ECO:0000313" key="3">
    <source>
        <dbReference type="Proteomes" id="UP000230208"/>
    </source>
</evidence>
<gene>
    <name evidence="2" type="ORF">COV30_02250</name>
</gene>
<dbReference type="InterPro" id="IPR008763">
    <property type="entry name" value="Peptidase_S55"/>
</dbReference>
<dbReference type="PROSITE" id="PS51494">
    <property type="entry name" value="SPOIVB"/>
    <property type="match status" value="1"/>
</dbReference>
<name>A0A2H0R5W2_9BACT</name>
<dbReference type="AlphaFoldDB" id="A0A2H0R5W2"/>